<dbReference type="InterPro" id="IPR001647">
    <property type="entry name" value="HTH_TetR"/>
</dbReference>
<evidence type="ECO:0000256" key="1">
    <source>
        <dbReference type="ARBA" id="ARBA00023015"/>
    </source>
</evidence>
<dbReference type="KEGG" id="prv:G7070_04430"/>
<keyword evidence="2 4" id="KW-0238">DNA-binding</keyword>
<dbReference type="Pfam" id="PF00440">
    <property type="entry name" value="TetR_N"/>
    <property type="match status" value="1"/>
</dbReference>
<evidence type="ECO:0000313" key="6">
    <source>
        <dbReference type="EMBL" id="QIK71653.1"/>
    </source>
</evidence>
<evidence type="ECO:0000256" key="3">
    <source>
        <dbReference type="ARBA" id="ARBA00023163"/>
    </source>
</evidence>
<protein>
    <submittedName>
        <fullName evidence="6">TetR family transcriptional regulator</fullName>
    </submittedName>
</protein>
<accession>A0A6G7Y4E1</accession>
<dbReference type="GO" id="GO:0003700">
    <property type="term" value="F:DNA-binding transcription factor activity"/>
    <property type="evidence" value="ECO:0007669"/>
    <property type="project" value="TreeGrafter"/>
</dbReference>
<name>A0A6G7Y4E1_9ACTN</name>
<gene>
    <name evidence="6" type="ORF">G7070_04430</name>
</gene>
<dbReference type="GO" id="GO:0000976">
    <property type="term" value="F:transcription cis-regulatory region binding"/>
    <property type="evidence" value="ECO:0007669"/>
    <property type="project" value="TreeGrafter"/>
</dbReference>
<keyword evidence="3" id="KW-0804">Transcription</keyword>
<evidence type="ECO:0000256" key="2">
    <source>
        <dbReference type="ARBA" id="ARBA00023125"/>
    </source>
</evidence>
<organism evidence="6 7">
    <name type="scientific">Propioniciclava coleopterorum</name>
    <dbReference type="NCBI Taxonomy" id="2714937"/>
    <lineage>
        <taxon>Bacteria</taxon>
        <taxon>Bacillati</taxon>
        <taxon>Actinomycetota</taxon>
        <taxon>Actinomycetes</taxon>
        <taxon>Propionibacteriales</taxon>
        <taxon>Propionibacteriaceae</taxon>
        <taxon>Propioniciclava</taxon>
    </lineage>
</organism>
<dbReference type="PROSITE" id="PS50977">
    <property type="entry name" value="HTH_TETR_2"/>
    <property type="match status" value="1"/>
</dbReference>
<keyword evidence="1" id="KW-0805">Transcription regulation</keyword>
<evidence type="ECO:0000259" key="5">
    <source>
        <dbReference type="PROSITE" id="PS50977"/>
    </source>
</evidence>
<dbReference type="PRINTS" id="PR00455">
    <property type="entry name" value="HTHTETR"/>
</dbReference>
<dbReference type="InterPro" id="IPR050109">
    <property type="entry name" value="HTH-type_TetR-like_transc_reg"/>
</dbReference>
<dbReference type="EMBL" id="CP049865">
    <property type="protein sequence ID" value="QIK71653.1"/>
    <property type="molecule type" value="Genomic_DNA"/>
</dbReference>
<feature type="domain" description="HTH tetR-type" evidence="5">
    <location>
        <begin position="11"/>
        <end position="71"/>
    </location>
</feature>
<dbReference type="Gene3D" id="1.10.357.10">
    <property type="entry name" value="Tetracycline Repressor, domain 2"/>
    <property type="match status" value="1"/>
</dbReference>
<keyword evidence="7" id="KW-1185">Reference proteome</keyword>
<dbReference type="Proteomes" id="UP000501058">
    <property type="component" value="Chromosome"/>
</dbReference>
<dbReference type="PANTHER" id="PTHR30055">
    <property type="entry name" value="HTH-TYPE TRANSCRIPTIONAL REGULATOR RUTR"/>
    <property type="match status" value="1"/>
</dbReference>
<proteinExistence type="predicted"/>
<reference evidence="6 7" key="1">
    <citation type="submission" date="2020-03" db="EMBL/GenBank/DDBJ databases">
        <title>Propioniciclava sp. nov., isolated from Hydrophilus acuminatus.</title>
        <authorList>
            <person name="Hyun D.-W."/>
            <person name="Bae J.-W."/>
        </authorList>
    </citation>
    <scope>NUCLEOTIDE SEQUENCE [LARGE SCALE GENOMIC DNA]</scope>
    <source>
        <strain evidence="6 7">HDW11</strain>
    </source>
</reference>
<dbReference type="RefSeq" id="WP_166232266.1">
    <property type="nucleotide sequence ID" value="NZ_CP049865.1"/>
</dbReference>
<evidence type="ECO:0000313" key="7">
    <source>
        <dbReference type="Proteomes" id="UP000501058"/>
    </source>
</evidence>
<dbReference type="AlphaFoldDB" id="A0A6G7Y4E1"/>
<dbReference type="SUPFAM" id="SSF46689">
    <property type="entry name" value="Homeodomain-like"/>
    <property type="match status" value="1"/>
</dbReference>
<sequence>MARDVRERAREAVRTEIAQALSDLFAARGFDAVTVEEAAREVGISRATFFRYFGSKEDAVIAAMDGVGVDFGAVLDTLDPVAGESAWGLLLRTFQRTLEGVDESSDADRARLRMIHSTPSLRGRLTARRVSREDSLADALTRRGVPLARAQAAAAAGLAGLDVTWRRWANGTALTMQRALADTFADLAATDTPL</sequence>
<dbReference type="InterPro" id="IPR009057">
    <property type="entry name" value="Homeodomain-like_sf"/>
</dbReference>
<evidence type="ECO:0000256" key="4">
    <source>
        <dbReference type="PROSITE-ProRule" id="PRU00335"/>
    </source>
</evidence>
<feature type="DNA-binding region" description="H-T-H motif" evidence="4">
    <location>
        <begin position="34"/>
        <end position="53"/>
    </location>
</feature>
<dbReference type="PANTHER" id="PTHR30055:SF238">
    <property type="entry name" value="MYCOFACTOCIN BIOSYNTHESIS TRANSCRIPTIONAL REGULATOR MFTR-RELATED"/>
    <property type="match status" value="1"/>
</dbReference>